<dbReference type="EMBL" id="MBFA02000008">
    <property type="protein sequence ID" value="MUP11156.1"/>
    <property type="molecule type" value="Genomic_DNA"/>
</dbReference>
<name>A0ABD6HA04_AGRVI</name>
<dbReference type="Proteomes" id="UP000179536">
    <property type="component" value="Unassembled WGS sequence"/>
</dbReference>
<evidence type="ECO:0000256" key="1">
    <source>
        <dbReference type="SAM" id="MobiDB-lite"/>
    </source>
</evidence>
<evidence type="ECO:0000313" key="4">
    <source>
        <dbReference type="Proteomes" id="UP000179454"/>
    </source>
</evidence>
<dbReference type="EMBL" id="MBFE02000015">
    <property type="protein sequence ID" value="MUO43905.1"/>
    <property type="molecule type" value="Genomic_DNA"/>
</dbReference>
<evidence type="ECO:0000313" key="5">
    <source>
        <dbReference type="Proteomes" id="UP000179536"/>
    </source>
</evidence>
<comment type="caution">
    <text evidence="3">The sequence shown here is derived from an EMBL/GenBank/DDBJ whole genome shotgun (WGS) entry which is preliminary data.</text>
</comment>
<proteinExistence type="predicted"/>
<keyword evidence="4" id="KW-1185">Reference proteome</keyword>
<reference evidence="4 5" key="1">
    <citation type="submission" date="2019-11" db="EMBL/GenBank/DDBJ databases">
        <title>Whole-genome sequencing of Allorhizobium vitis.</title>
        <authorList>
            <person name="Gan H.M."/>
            <person name="Savka M.A."/>
        </authorList>
    </citation>
    <scope>NUCLEOTIDE SEQUENCE [LARGE SCALE GENOMIC DNA]</scope>
    <source>
        <strain evidence="3 5">RF2/1</strain>
        <strain evidence="2 4">T1/7</strain>
    </source>
</reference>
<gene>
    <name evidence="3" type="ORF">BBK91_014895</name>
    <name evidence="2" type="ORF">BBL17_019200</name>
</gene>
<organism evidence="3 5">
    <name type="scientific">Agrobacterium vitis</name>
    <name type="common">Rhizobium vitis</name>
    <dbReference type="NCBI Taxonomy" id="373"/>
    <lineage>
        <taxon>Bacteria</taxon>
        <taxon>Pseudomonadati</taxon>
        <taxon>Pseudomonadota</taxon>
        <taxon>Alphaproteobacteria</taxon>
        <taxon>Hyphomicrobiales</taxon>
        <taxon>Rhizobiaceae</taxon>
        <taxon>Rhizobium/Agrobacterium group</taxon>
        <taxon>Agrobacterium</taxon>
    </lineage>
</organism>
<dbReference type="Proteomes" id="UP000179454">
    <property type="component" value="Unassembled WGS sequence"/>
</dbReference>
<sequence>MSLQFSAHGQQGAVTDFTAALRRRLEEAASRAAAKRQSASEEPKGERIGEVADDQSGQ</sequence>
<evidence type="ECO:0000313" key="3">
    <source>
        <dbReference type="EMBL" id="MUP11156.1"/>
    </source>
</evidence>
<dbReference type="RefSeq" id="WP_156597767.1">
    <property type="nucleotide sequence ID" value="NZ_MBFA02000008.1"/>
</dbReference>
<feature type="region of interest" description="Disordered" evidence="1">
    <location>
        <begin position="30"/>
        <end position="58"/>
    </location>
</feature>
<evidence type="ECO:0000313" key="2">
    <source>
        <dbReference type="EMBL" id="MUO43905.1"/>
    </source>
</evidence>
<protein>
    <submittedName>
        <fullName evidence="3">Uncharacterized protein</fullName>
    </submittedName>
</protein>
<feature type="compositionally biased region" description="Basic and acidic residues" evidence="1">
    <location>
        <begin position="38"/>
        <end position="50"/>
    </location>
</feature>
<accession>A0ABD6HA04</accession>
<dbReference type="AlphaFoldDB" id="A0ABD6HA04"/>